<dbReference type="Pfam" id="PF00787">
    <property type="entry name" value="PX"/>
    <property type="match status" value="1"/>
</dbReference>
<name>A0AAN8XP93_HALRR</name>
<dbReference type="Proteomes" id="UP001381693">
    <property type="component" value="Unassembled WGS sequence"/>
</dbReference>
<reference evidence="2 3" key="1">
    <citation type="submission" date="2023-11" db="EMBL/GenBank/DDBJ databases">
        <title>Halocaridina rubra genome assembly.</title>
        <authorList>
            <person name="Smith C."/>
        </authorList>
    </citation>
    <scope>NUCLEOTIDE SEQUENCE [LARGE SCALE GENOMIC DNA]</scope>
    <source>
        <strain evidence="2">EP-1</strain>
        <tissue evidence="2">Whole</tissue>
    </source>
</reference>
<feature type="domain" description="PX" evidence="1">
    <location>
        <begin position="86"/>
        <end position="217"/>
    </location>
</feature>
<dbReference type="InterPro" id="IPR036871">
    <property type="entry name" value="PX_dom_sf"/>
</dbReference>
<dbReference type="GO" id="GO:0005829">
    <property type="term" value="C:cytosol"/>
    <property type="evidence" value="ECO:0007669"/>
    <property type="project" value="GOC"/>
</dbReference>
<dbReference type="SMART" id="SM00312">
    <property type="entry name" value="PX"/>
    <property type="match status" value="1"/>
</dbReference>
<feature type="non-terminal residue" evidence="2">
    <location>
        <position position="254"/>
    </location>
</feature>
<keyword evidence="3" id="KW-1185">Reference proteome</keyword>
<dbReference type="GO" id="GO:0034498">
    <property type="term" value="P:early endosome to Golgi transport"/>
    <property type="evidence" value="ECO:0007669"/>
    <property type="project" value="TreeGrafter"/>
</dbReference>
<dbReference type="AlphaFoldDB" id="A0AAN8XP93"/>
<dbReference type="PROSITE" id="PS50195">
    <property type="entry name" value="PX"/>
    <property type="match status" value="1"/>
</dbReference>
<dbReference type="CDD" id="cd06859">
    <property type="entry name" value="PX_SNX1_2_like"/>
    <property type="match status" value="1"/>
</dbReference>
<dbReference type="GO" id="GO:0035091">
    <property type="term" value="F:phosphatidylinositol binding"/>
    <property type="evidence" value="ECO:0007669"/>
    <property type="project" value="InterPro"/>
</dbReference>
<dbReference type="PANTHER" id="PTHR10555">
    <property type="entry name" value="SORTING NEXIN"/>
    <property type="match status" value="1"/>
</dbReference>
<sequence>MLSKLIRMNIIFTTMCLETSEPPVPTSSILPPMGAPLTPPVASVTPAVTPNLTPSVTPAAPTPITPVSTIRQPQSPEQLEIESGDDFIEIQVSDPQKIGEGMSSYMAYKVTTKTNISYFRKTHWSVTRRFSDFLGLHGKLVEKHLHNGRIIPPAPEKSAIGTTKIKLGSEKTSESGAQDFIEKRRASLERYMNRTCTHPTLRADPDFREFIELDAELPKATQTSALSSAGVLRLFNRVGETVNKMTFKMDESDQ</sequence>
<dbReference type="GO" id="GO:0010008">
    <property type="term" value="C:endosome membrane"/>
    <property type="evidence" value="ECO:0007669"/>
    <property type="project" value="TreeGrafter"/>
</dbReference>
<comment type="caution">
    <text evidence="2">The sequence shown here is derived from an EMBL/GenBank/DDBJ whole genome shotgun (WGS) entry which is preliminary data.</text>
</comment>
<dbReference type="PANTHER" id="PTHR10555:SF170">
    <property type="entry name" value="FI18122P1"/>
    <property type="match status" value="1"/>
</dbReference>
<protein>
    <submittedName>
        <fullName evidence="2">Sorting nexin-2</fullName>
    </submittedName>
</protein>
<dbReference type="InterPro" id="IPR001683">
    <property type="entry name" value="PX_dom"/>
</dbReference>
<evidence type="ECO:0000313" key="3">
    <source>
        <dbReference type="Proteomes" id="UP001381693"/>
    </source>
</evidence>
<dbReference type="EMBL" id="JAXCGZ010003794">
    <property type="protein sequence ID" value="KAK7083174.1"/>
    <property type="molecule type" value="Genomic_DNA"/>
</dbReference>
<proteinExistence type="predicted"/>
<dbReference type="SUPFAM" id="SSF64268">
    <property type="entry name" value="PX domain"/>
    <property type="match status" value="1"/>
</dbReference>
<evidence type="ECO:0000313" key="2">
    <source>
        <dbReference type="EMBL" id="KAK7083174.1"/>
    </source>
</evidence>
<evidence type="ECO:0000259" key="1">
    <source>
        <dbReference type="PROSITE" id="PS50195"/>
    </source>
</evidence>
<accession>A0AAN8XP93</accession>
<gene>
    <name evidence="2" type="primary">SNX2_1</name>
    <name evidence="2" type="ORF">SK128_000980</name>
</gene>
<dbReference type="Gene3D" id="3.30.1520.10">
    <property type="entry name" value="Phox-like domain"/>
    <property type="match status" value="1"/>
</dbReference>
<organism evidence="2 3">
    <name type="scientific">Halocaridina rubra</name>
    <name type="common">Hawaiian red shrimp</name>
    <dbReference type="NCBI Taxonomy" id="373956"/>
    <lineage>
        <taxon>Eukaryota</taxon>
        <taxon>Metazoa</taxon>
        <taxon>Ecdysozoa</taxon>
        <taxon>Arthropoda</taxon>
        <taxon>Crustacea</taxon>
        <taxon>Multicrustacea</taxon>
        <taxon>Malacostraca</taxon>
        <taxon>Eumalacostraca</taxon>
        <taxon>Eucarida</taxon>
        <taxon>Decapoda</taxon>
        <taxon>Pleocyemata</taxon>
        <taxon>Caridea</taxon>
        <taxon>Atyoidea</taxon>
        <taxon>Atyidae</taxon>
        <taxon>Halocaridina</taxon>
    </lineage>
</organism>
<dbReference type="FunFam" id="3.30.1520.10:FF:000047">
    <property type="entry name" value="Sorting nexin"/>
    <property type="match status" value="1"/>
</dbReference>